<keyword evidence="1" id="KW-0175">Coiled coil</keyword>
<evidence type="ECO:0000313" key="3">
    <source>
        <dbReference type="Proteomes" id="UP000053259"/>
    </source>
</evidence>
<sequence>MTGEKTIAALKTNFLRQQIRILSQPLKLSDKAKQRSEFSDNELRDVMLKANQIVRRHNNAVFDRVAVSNVATQIEQLFWYSSEPDDHLAGGELGDDGVLRIGDDLADADNIHKLSTMFDEDEQSTEFAEALALLQDLSEKQQALKRKLERYKRLQRLLEPLENPQQSVQPNLVTRDGPLADELARSKTLGIRVAGGLARRNERGERSSASENGDIDMVDEGQKVAALLKEY</sequence>
<dbReference type="Pfam" id="PF13093">
    <property type="entry name" value="FTA4"/>
    <property type="match status" value="1"/>
</dbReference>
<dbReference type="OrthoDB" id="21214at2759"/>
<dbReference type="GeneID" id="27316164"/>
<dbReference type="EMBL" id="KN847565">
    <property type="protein sequence ID" value="KIW00302.1"/>
    <property type="molecule type" value="Genomic_DNA"/>
</dbReference>
<organism evidence="2 3">
    <name type="scientific">Verruconis gallopava</name>
    <dbReference type="NCBI Taxonomy" id="253628"/>
    <lineage>
        <taxon>Eukaryota</taxon>
        <taxon>Fungi</taxon>
        <taxon>Dikarya</taxon>
        <taxon>Ascomycota</taxon>
        <taxon>Pezizomycotina</taxon>
        <taxon>Dothideomycetes</taxon>
        <taxon>Pleosporomycetidae</taxon>
        <taxon>Venturiales</taxon>
        <taxon>Sympoventuriaceae</taxon>
        <taxon>Verruconis</taxon>
    </lineage>
</organism>
<dbReference type="AlphaFoldDB" id="A0A0D1YHH7"/>
<keyword evidence="3" id="KW-1185">Reference proteome</keyword>
<feature type="coiled-coil region" evidence="1">
    <location>
        <begin position="127"/>
        <end position="157"/>
    </location>
</feature>
<dbReference type="Proteomes" id="UP000053259">
    <property type="component" value="Unassembled WGS sequence"/>
</dbReference>
<name>A0A0D1YHH7_9PEZI</name>
<evidence type="ECO:0008006" key="4">
    <source>
        <dbReference type="Google" id="ProtNLM"/>
    </source>
</evidence>
<dbReference type="RefSeq" id="XP_016210171.1">
    <property type="nucleotide sequence ID" value="XM_016362051.1"/>
</dbReference>
<evidence type="ECO:0000313" key="2">
    <source>
        <dbReference type="EMBL" id="KIW00302.1"/>
    </source>
</evidence>
<reference evidence="2 3" key="1">
    <citation type="submission" date="2015-01" db="EMBL/GenBank/DDBJ databases">
        <title>The Genome Sequence of Ochroconis gallopava CBS43764.</title>
        <authorList>
            <consortium name="The Broad Institute Genomics Platform"/>
            <person name="Cuomo C."/>
            <person name="de Hoog S."/>
            <person name="Gorbushina A."/>
            <person name="Stielow B."/>
            <person name="Teixiera M."/>
            <person name="Abouelleil A."/>
            <person name="Chapman S.B."/>
            <person name="Priest M."/>
            <person name="Young S.K."/>
            <person name="Wortman J."/>
            <person name="Nusbaum C."/>
            <person name="Birren B."/>
        </authorList>
    </citation>
    <scope>NUCLEOTIDE SEQUENCE [LARGE SCALE GENOMIC DNA]</scope>
    <source>
        <strain evidence="2 3">CBS 43764</strain>
    </source>
</reference>
<dbReference type="GO" id="GO:0031511">
    <property type="term" value="C:Mis6-Sim4 complex"/>
    <property type="evidence" value="ECO:0007669"/>
    <property type="project" value="InterPro"/>
</dbReference>
<proteinExistence type="predicted"/>
<dbReference type="VEuPathDB" id="FungiDB:PV09_08191"/>
<dbReference type="PANTHER" id="PTHR42040:SF1">
    <property type="entry name" value="INNER KINETOCHORE SUBUNIT FTA4"/>
    <property type="match status" value="1"/>
</dbReference>
<protein>
    <recommendedName>
        <fullName evidence="4">Kinetochore protein fta4</fullName>
    </recommendedName>
</protein>
<accession>A0A0D1YHH7</accession>
<gene>
    <name evidence="2" type="ORF">PV09_08191</name>
</gene>
<dbReference type="InterPro" id="IPR025207">
    <property type="entry name" value="Sim4_Fta4"/>
</dbReference>
<evidence type="ECO:0000256" key="1">
    <source>
        <dbReference type="SAM" id="Coils"/>
    </source>
</evidence>
<dbReference type="PANTHER" id="PTHR42040">
    <property type="entry name" value="INNER KINETOCHORE SUBUNIT FTA4"/>
    <property type="match status" value="1"/>
</dbReference>